<dbReference type="PANTHER" id="PTHR30349:SF41">
    <property type="entry name" value="INTEGRASE_RECOMBINASE PROTEIN MJ0367-RELATED"/>
    <property type="match status" value="1"/>
</dbReference>
<dbReference type="InterPro" id="IPR002104">
    <property type="entry name" value="Integrase_catalytic"/>
</dbReference>
<feature type="domain" description="Tyr recombinase" evidence="4">
    <location>
        <begin position="1"/>
        <end position="132"/>
    </location>
</feature>
<evidence type="ECO:0000256" key="3">
    <source>
        <dbReference type="ARBA" id="ARBA00023172"/>
    </source>
</evidence>
<dbReference type="InterPro" id="IPR011010">
    <property type="entry name" value="DNA_brk_join_enz"/>
</dbReference>
<dbReference type="Proteomes" id="UP000677918">
    <property type="component" value="Unassembled WGS sequence"/>
</dbReference>
<dbReference type="SUPFAM" id="SSF56349">
    <property type="entry name" value="DNA breaking-rejoining enzymes"/>
    <property type="match status" value="1"/>
</dbReference>
<dbReference type="AlphaFoldDB" id="A0A8J4H906"/>
<comment type="caution">
    <text evidence="5">The sequence shown here is derived from an EMBL/GenBank/DDBJ whole genome shotgun (WGS) entry which is preliminary data.</text>
</comment>
<reference evidence="5" key="1">
    <citation type="submission" date="2021-04" db="EMBL/GenBank/DDBJ databases">
        <title>Draft genome sequence of Xylanibacillus composti strain K13.</title>
        <authorList>
            <person name="Uke A."/>
            <person name="Chhe C."/>
            <person name="Baramee S."/>
            <person name="Kosugi A."/>
        </authorList>
    </citation>
    <scope>NUCLEOTIDE SEQUENCE</scope>
    <source>
        <strain evidence="5">K13</strain>
    </source>
</reference>
<dbReference type="PROSITE" id="PS51898">
    <property type="entry name" value="TYR_RECOMBINASE"/>
    <property type="match status" value="1"/>
</dbReference>
<evidence type="ECO:0000313" key="5">
    <source>
        <dbReference type="EMBL" id="GIQ70998.1"/>
    </source>
</evidence>
<name>A0A8J4H906_9BACL</name>
<proteinExistence type="inferred from homology"/>
<gene>
    <name evidence="5" type="ORF">XYCOK13_38220</name>
</gene>
<dbReference type="InterPro" id="IPR013762">
    <property type="entry name" value="Integrase-like_cat_sf"/>
</dbReference>
<evidence type="ECO:0000256" key="1">
    <source>
        <dbReference type="ARBA" id="ARBA00008857"/>
    </source>
</evidence>
<dbReference type="PANTHER" id="PTHR30349">
    <property type="entry name" value="PHAGE INTEGRASE-RELATED"/>
    <property type="match status" value="1"/>
</dbReference>
<evidence type="ECO:0000313" key="6">
    <source>
        <dbReference type="Proteomes" id="UP000677918"/>
    </source>
</evidence>
<keyword evidence="6" id="KW-1185">Reference proteome</keyword>
<dbReference type="GO" id="GO:0015074">
    <property type="term" value="P:DNA integration"/>
    <property type="evidence" value="ECO:0007669"/>
    <property type="project" value="InterPro"/>
</dbReference>
<dbReference type="Gene3D" id="1.10.443.10">
    <property type="entry name" value="Intergrase catalytic core"/>
    <property type="match status" value="1"/>
</dbReference>
<sequence>MQLRDLDFARRTIRVQQGKGKKDRQTLLSETALRAVRHYVERELPKVWLFPGQDNRRHLTERTVQKVFNQIVKKAGIQKKVSVHALRHSFATHLLESGTDLRYIQELLGHESSRTTSRYTHVSTKEIRRIPNPLDRIWPDSDHEYN</sequence>
<protein>
    <recommendedName>
        <fullName evidence="4">Tyr recombinase domain-containing protein</fullName>
    </recommendedName>
</protein>
<dbReference type="GO" id="GO:0003677">
    <property type="term" value="F:DNA binding"/>
    <property type="evidence" value="ECO:0007669"/>
    <property type="project" value="UniProtKB-KW"/>
</dbReference>
<evidence type="ECO:0000256" key="2">
    <source>
        <dbReference type="ARBA" id="ARBA00023125"/>
    </source>
</evidence>
<comment type="similarity">
    <text evidence="1">Belongs to the 'phage' integrase family.</text>
</comment>
<dbReference type="EMBL" id="BOVK01000065">
    <property type="protein sequence ID" value="GIQ70998.1"/>
    <property type="molecule type" value="Genomic_DNA"/>
</dbReference>
<dbReference type="GO" id="GO:0006310">
    <property type="term" value="P:DNA recombination"/>
    <property type="evidence" value="ECO:0007669"/>
    <property type="project" value="UniProtKB-KW"/>
</dbReference>
<keyword evidence="2" id="KW-0238">DNA-binding</keyword>
<dbReference type="Pfam" id="PF00589">
    <property type="entry name" value="Phage_integrase"/>
    <property type="match status" value="1"/>
</dbReference>
<evidence type="ECO:0000259" key="4">
    <source>
        <dbReference type="PROSITE" id="PS51898"/>
    </source>
</evidence>
<organism evidence="5 6">
    <name type="scientific">Xylanibacillus composti</name>
    <dbReference type="NCBI Taxonomy" id="1572762"/>
    <lineage>
        <taxon>Bacteria</taxon>
        <taxon>Bacillati</taxon>
        <taxon>Bacillota</taxon>
        <taxon>Bacilli</taxon>
        <taxon>Bacillales</taxon>
        <taxon>Paenibacillaceae</taxon>
        <taxon>Xylanibacillus</taxon>
    </lineage>
</organism>
<dbReference type="InterPro" id="IPR050090">
    <property type="entry name" value="Tyrosine_recombinase_XerCD"/>
</dbReference>
<accession>A0A8J4H906</accession>
<keyword evidence="3" id="KW-0233">DNA recombination</keyword>